<dbReference type="OrthoDB" id="8948897at2759"/>
<reference evidence="2 4" key="2">
    <citation type="journal article" date="2013" name="Nature">
        <title>Insights into bilaterian evolution from three spiralian genomes.</title>
        <authorList>
            <person name="Simakov O."/>
            <person name="Marletaz F."/>
            <person name="Cho S.J."/>
            <person name="Edsinger-Gonzales E."/>
            <person name="Havlak P."/>
            <person name="Hellsten U."/>
            <person name="Kuo D.H."/>
            <person name="Larsson T."/>
            <person name="Lv J."/>
            <person name="Arendt D."/>
            <person name="Savage R."/>
            <person name="Osoegawa K."/>
            <person name="de Jong P."/>
            <person name="Grimwood J."/>
            <person name="Chapman J.A."/>
            <person name="Shapiro H."/>
            <person name="Aerts A."/>
            <person name="Otillar R.P."/>
            <person name="Terry A.Y."/>
            <person name="Boore J.L."/>
            <person name="Grigoriev I.V."/>
            <person name="Lindberg D.R."/>
            <person name="Seaver E.C."/>
            <person name="Weisblat D.A."/>
            <person name="Putnam N.H."/>
            <person name="Rokhsar D.S."/>
        </authorList>
    </citation>
    <scope>NUCLEOTIDE SEQUENCE</scope>
    <source>
        <strain evidence="2 4">I ESC-2004</strain>
    </source>
</reference>
<dbReference type="InterPro" id="IPR043502">
    <property type="entry name" value="DNA/RNA_pol_sf"/>
</dbReference>
<reference evidence="3" key="3">
    <citation type="submission" date="2015-06" db="UniProtKB">
        <authorList>
            <consortium name="EnsemblMetazoa"/>
        </authorList>
    </citation>
    <scope>IDENTIFICATION</scope>
</reference>
<proteinExistence type="predicted"/>
<dbReference type="PANTHER" id="PTHR37984:SF5">
    <property type="entry name" value="PROTEIN NYNRIN-LIKE"/>
    <property type="match status" value="1"/>
</dbReference>
<keyword evidence="4" id="KW-1185">Reference proteome</keyword>
<gene>
    <name evidence="2" type="ORF">CAPTEDRAFT_202802</name>
</gene>
<evidence type="ECO:0008006" key="5">
    <source>
        <dbReference type="Google" id="ProtNLM"/>
    </source>
</evidence>
<feature type="region of interest" description="Disordered" evidence="1">
    <location>
        <begin position="286"/>
        <end position="306"/>
    </location>
</feature>
<organism evidence="2">
    <name type="scientific">Capitella teleta</name>
    <name type="common">Polychaete worm</name>
    <dbReference type="NCBI Taxonomy" id="283909"/>
    <lineage>
        <taxon>Eukaryota</taxon>
        <taxon>Metazoa</taxon>
        <taxon>Spiralia</taxon>
        <taxon>Lophotrochozoa</taxon>
        <taxon>Annelida</taxon>
        <taxon>Polychaeta</taxon>
        <taxon>Sedentaria</taxon>
        <taxon>Scolecida</taxon>
        <taxon>Capitellidae</taxon>
        <taxon>Capitella</taxon>
    </lineage>
</organism>
<evidence type="ECO:0000256" key="1">
    <source>
        <dbReference type="SAM" id="MobiDB-lite"/>
    </source>
</evidence>
<dbReference type="Gene3D" id="3.30.70.270">
    <property type="match status" value="1"/>
</dbReference>
<dbReference type="EnsemblMetazoa" id="CapteT202802">
    <property type="protein sequence ID" value="CapteP202802"/>
    <property type="gene ID" value="CapteG202802"/>
</dbReference>
<evidence type="ECO:0000313" key="2">
    <source>
        <dbReference type="EMBL" id="ELU09188.1"/>
    </source>
</evidence>
<dbReference type="InterPro" id="IPR050951">
    <property type="entry name" value="Retrovirus_Pol_polyprotein"/>
</dbReference>
<feature type="compositionally biased region" description="Basic and acidic residues" evidence="1">
    <location>
        <begin position="286"/>
        <end position="301"/>
    </location>
</feature>
<reference evidence="4" key="1">
    <citation type="submission" date="2012-12" db="EMBL/GenBank/DDBJ databases">
        <authorList>
            <person name="Hellsten U."/>
            <person name="Grimwood J."/>
            <person name="Chapman J.A."/>
            <person name="Shapiro H."/>
            <person name="Aerts A."/>
            <person name="Otillar R.P."/>
            <person name="Terry A.Y."/>
            <person name="Boore J.L."/>
            <person name="Simakov O."/>
            <person name="Marletaz F."/>
            <person name="Cho S.-J."/>
            <person name="Edsinger-Gonzales E."/>
            <person name="Havlak P."/>
            <person name="Kuo D.-H."/>
            <person name="Larsson T."/>
            <person name="Lv J."/>
            <person name="Arendt D."/>
            <person name="Savage R."/>
            <person name="Osoegawa K."/>
            <person name="de Jong P."/>
            <person name="Lindberg D.R."/>
            <person name="Seaver E.C."/>
            <person name="Weisblat D.A."/>
            <person name="Putnam N.H."/>
            <person name="Grigoriev I.V."/>
            <person name="Rokhsar D.S."/>
        </authorList>
    </citation>
    <scope>NUCLEOTIDE SEQUENCE</scope>
    <source>
        <strain evidence="4">I ESC-2004</strain>
    </source>
</reference>
<dbReference type="InterPro" id="IPR043128">
    <property type="entry name" value="Rev_trsase/Diguanyl_cyclase"/>
</dbReference>
<accession>R7USR7</accession>
<dbReference type="PANTHER" id="PTHR37984">
    <property type="entry name" value="PROTEIN CBG26694"/>
    <property type="match status" value="1"/>
</dbReference>
<dbReference type="Proteomes" id="UP000014760">
    <property type="component" value="Unassembled WGS sequence"/>
</dbReference>
<dbReference type="EMBL" id="KB298452">
    <property type="protein sequence ID" value="ELU09188.1"/>
    <property type="molecule type" value="Genomic_DNA"/>
</dbReference>
<dbReference type="AlphaFoldDB" id="R7USR7"/>
<dbReference type="HOGENOM" id="CLU_718140_0_0_1"/>
<evidence type="ECO:0000313" key="3">
    <source>
        <dbReference type="EnsemblMetazoa" id="CapteP202802"/>
    </source>
</evidence>
<evidence type="ECO:0000313" key="4">
    <source>
        <dbReference type="Proteomes" id="UP000014760"/>
    </source>
</evidence>
<dbReference type="SUPFAM" id="SSF56672">
    <property type="entry name" value="DNA/RNA polymerases"/>
    <property type="match status" value="1"/>
</dbReference>
<protein>
    <recommendedName>
        <fullName evidence="5">Peptidase A2 domain-containing protein</fullName>
    </recommendedName>
</protein>
<name>R7USR7_CAPTE</name>
<sequence>MARDIQLRLGCQSYFWDCCVAPISDDLILGLDFLHAQGAVVDLPHACLSLRQVTVPIKLVANGSSPSISTEFVLCRTAVIPPFSMLRVPCVGPVLPKADSLVALELTNLLSDYGDVFAISDTDLGRFDRIKHGIDTGGTSPIKQRMRRTPLGFAEEEDKYLDSMLKHGIIRPSFSDWASSPVLVLGRFRDFNLKLKPRKCHLLQQRVPFLGRVVSRNGIEMDPGKVSRVVWSPNLRGVFFSFPLCWSEASVLQDGVNVLYEGEDCGGKQVRDPWRHHRPRQELHHWTETRKQQTTTEDRSRSISRYSCDSSLTSQVRQLLPLRQSANTERSEGQRAISEYWRSEVRREQRTGEQAHPSLSDSKYLEGTDLLHFLLETQAASHPWF</sequence>
<dbReference type="EMBL" id="AMQN01006478">
    <property type="status" value="NOT_ANNOTATED_CDS"/>
    <property type="molecule type" value="Genomic_DNA"/>
</dbReference>